<dbReference type="RefSeq" id="WP_322189131.1">
    <property type="nucleotide sequence ID" value="NZ_JAXLPB010000009.1"/>
</dbReference>
<evidence type="ECO:0000313" key="2">
    <source>
        <dbReference type="Proteomes" id="UP001294412"/>
    </source>
</evidence>
<evidence type="ECO:0000313" key="1">
    <source>
        <dbReference type="EMBL" id="MDY8111043.1"/>
    </source>
</evidence>
<organism evidence="1 2">
    <name type="scientific">Fulvimarina uroteuthidis</name>
    <dbReference type="NCBI Taxonomy" id="3098149"/>
    <lineage>
        <taxon>Bacteria</taxon>
        <taxon>Pseudomonadati</taxon>
        <taxon>Pseudomonadota</taxon>
        <taxon>Alphaproteobacteria</taxon>
        <taxon>Hyphomicrobiales</taxon>
        <taxon>Aurantimonadaceae</taxon>
        <taxon>Fulvimarina</taxon>
    </lineage>
</organism>
<accession>A0ABU5I6N2</accession>
<sequence length="58" mass="6563">MERRIATMRGHVDRCHDEIPLNSPATRFFANEWAERQGNHACGKRTGLDYASCDAGRS</sequence>
<keyword evidence="2" id="KW-1185">Reference proteome</keyword>
<protein>
    <submittedName>
        <fullName evidence="1">Uncharacterized protein</fullName>
    </submittedName>
</protein>
<name>A0ABU5I6N2_9HYPH</name>
<proteinExistence type="predicted"/>
<reference evidence="1 2" key="1">
    <citation type="submission" date="2023-12" db="EMBL/GenBank/DDBJ databases">
        <title>Description of Novel Strain Fulvimarina sp. 2208YS6-2-32 isolated from Uroteuthis (Photololigo) edulis.</title>
        <authorList>
            <person name="Park J.-S."/>
        </authorList>
    </citation>
    <scope>NUCLEOTIDE SEQUENCE [LARGE SCALE GENOMIC DNA]</scope>
    <source>
        <strain evidence="1 2">2208YS6-2-32</strain>
    </source>
</reference>
<dbReference type="Proteomes" id="UP001294412">
    <property type="component" value="Unassembled WGS sequence"/>
</dbReference>
<comment type="caution">
    <text evidence="1">The sequence shown here is derived from an EMBL/GenBank/DDBJ whole genome shotgun (WGS) entry which is preliminary data.</text>
</comment>
<dbReference type="EMBL" id="JAXLPB010000009">
    <property type="protein sequence ID" value="MDY8111043.1"/>
    <property type="molecule type" value="Genomic_DNA"/>
</dbReference>
<gene>
    <name evidence="1" type="ORF">U0C82_18095</name>
</gene>